<dbReference type="PRINTS" id="PR00603">
    <property type="entry name" value="CYTOCHROMEC1"/>
</dbReference>
<dbReference type="GO" id="GO:0006122">
    <property type="term" value="P:mitochondrial electron transport, ubiquinol to cytochrome c"/>
    <property type="evidence" value="ECO:0007669"/>
    <property type="project" value="TreeGrafter"/>
</dbReference>
<keyword evidence="3" id="KW-0813">Transport</keyword>
<evidence type="ECO:0000313" key="16">
    <source>
        <dbReference type="EMBL" id="KRY31763.1"/>
    </source>
</evidence>
<feature type="binding site" description="covalent" evidence="14">
    <location>
        <position position="148"/>
    </location>
    <ligand>
        <name>heme c</name>
        <dbReference type="ChEBI" id="CHEBI:61717"/>
    </ligand>
</feature>
<protein>
    <submittedName>
        <fullName evidence="16">Cytochrome c1, heme protein, mitochondrial</fullName>
    </submittedName>
</protein>
<dbReference type="InParanoid" id="A0A0V1B5I9"/>
<keyword evidence="10" id="KW-1133">Transmembrane helix</keyword>
<keyword evidence="12" id="KW-0496">Mitochondrion</keyword>
<evidence type="ECO:0000313" key="17">
    <source>
        <dbReference type="Proteomes" id="UP000054776"/>
    </source>
</evidence>
<keyword evidence="11 14" id="KW-0408">Iron</keyword>
<feature type="domain" description="Cytochrome c" evidence="15">
    <location>
        <begin position="131"/>
        <end position="284"/>
    </location>
</feature>
<keyword evidence="4 14" id="KW-0349">Heme</keyword>
<evidence type="ECO:0000256" key="6">
    <source>
        <dbReference type="ARBA" id="ARBA00022692"/>
    </source>
</evidence>
<dbReference type="FunCoup" id="A0A0V1B5I9">
    <property type="interactions" value="974"/>
</dbReference>
<organism evidence="16 17">
    <name type="scientific">Trichinella spiralis</name>
    <name type="common">Trichina worm</name>
    <dbReference type="NCBI Taxonomy" id="6334"/>
    <lineage>
        <taxon>Eukaryota</taxon>
        <taxon>Metazoa</taxon>
        <taxon>Ecdysozoa</taxon>
        <taxon>Nematoda</taxon>
        <taxon>Enoplea</taxon>
        <taxon>Dorylaimia</taxon>
        <taxon>Trichinellida</taxon>
        <taxon>Trichinellidae</taxon>
        <taxon>Trichinella</taxon>
    </lineage>
</organism>
<feature type="binding site" description="covalent" evidence="14">
    <location>
        <position position="147"/>
    </location>
    <ligand>
        <name>heme c</name>
        <dbReference type="ChEBI" id="CHEBI:61717"/>
    </ligand>
</feature>
<evidence type="ECO:0000256" key="13">
    <source>
        <dbReference type="ARBA" id="ARBA00023136"/>
    </source>
</evidence>
<dbReference type="GO" id="GO:0009055">
    <property type="term" value="F:electron transfer activity"/>
    <property type="evidence" value="ECO:0007669"/>
    <property type="project" value="InterPro"/>
</dbReference>
<evidence type="ECO:0000256" key="1">
    <source>
        <dbReference type="ARBA" id="ARBA00004273"/>
    </source>
</evidence>
<dbReference type="PANTHER" id="PTHR10266">
    <property type="entry name" value="CYTOCHROME C1"/>
    <property type="match status" value="1"/>
</dbReference>
<comment type="similarity">
    <text evidence="2">Belongs to the cytochrome c family.</text>
</comment>
<dbReference type="PANTHER" id="PTHR10266:SF3">
    <property type="entry name" value="CYTOCHROME C1, HEME PROTEIN, MITOCHONDRIAL"/>
    <property type="match status" value="1"/>
</dbReference>
<evidence type="ECO:0000256" key="9">
    <source>
        <dbReference type="ARBA" id="ARBA00022982"/>
    </source>
</evidence>
<evidence type="ECO:0000256" key="4">
    <source>
        <dbReference type="ARBA" id="ARBA00022617"/>
    </source>
</evidence>
<evidence type="ECO:0000256" key="14">
    <source>
        <dbReference type="PIRSR" id="PIRSR602326-1"/>
    </source>
</evidence>
<dbReference type="eggNOG" id="KOG3052">
    <property type="taxonomic scope" value="Eukaryota"/>
</dbReference>
<comment type="caution">
    <text evidence="16">The sequence shown here is derived from an EMBL/GenBank/DDBJ whole genome shotgun (WGS) entry which is preliminary data.</text>
</comment>
<dbReference type="STRING" id="6334.A0A0V1B5I9"/>
<evidence type="ECO:0000256" key="2">
    <source>
        <dbReference type="ARBA" id="ARBA00006488"/>
    </source>
</evidence>
<name>A0A0V1B5I9_TRISP</name>
<keyword evidence="17" id="KW-1185">Reference proteome</keyword>
<dbReference type="AlphaFoldDB" id="A0A0V1B5I9"/>
<dbReference type="Proteomes" id="UP000054776">
    <property type="component" value="Unassembled WGS sequence"/>
</dbReference>
<dbReference type="SUPFAM" id="SSF46626">
    <property type="entry name" value="Cytochrome c"/>
    <property type="match status" value="1"/>
</dbReference>
<keyword evidence="6" id="KW-0812">Transmembrane</keyword>
<keyword evidence="7 14" id="KW-0479">Metal-binding</keyword>
<gene>
    <name evidence="16" type="primary">CYC1</name>
    <name evidence="16" type="ORF">T01_2620</name>
</gene>
<accession>A0A0V1B5I9</accession>
<feature type="binding site" description="covalent" evidence="14">
    <location>
        <position position="144"/>
    </location>
    <ligand>
        <name>heme c</name>
        <dbReference type="ChEBI" id="CHEBI:61717"/>
    </ligand>
</feature>
<dbReference type="InterPro" id="IPR002326">
    <property type="entry name" value="Cyt_c1"/>
</dbReference>
<dbReference type="GO" id="GO:0005743">
    <property type="term" value="C:mitochondrial inner membrane"/>
    <property type="evidence" value="ECO:0007669"/>
    <property type="project" value="UniProtKB-SubCell"/>
</dbReference>
<evidence type="ECO:0000256" key="8">
    <source>
        <dbReference type="ARBA" id="ARBA00022792"/>
    </source>
</evidence>
<dbReference type="EMBL" id="JYDH01000111">
    <property type="protein sequence ID" value="KRY31763.1"/>
    <property type="molecule type" value="Genomic_DNA"/>
</dbReference>
<dbReference type="PROSITE" id="PS51007">
    <property type="entry name" value="CYTC"/>
    <property type="match status" value="1"/>
</dbReference>
<dbReference type="GO" id="GO:0020037">
    <property type="term" value="F:heme binding"/>
    <property type="evidence" value="ECO:0007669"/>
    <property type="project" value="InterPro"/>
</dbReference>
<dbReference type="Gene3D" id="1.20.5.100">
    <property type="entry name" value="Cytochrome c1, transmembrane anchor, C-terminal"/>
    <property type="match status" value="1"/>
</dbReference>
<evidence type="ECO:0000256" key="3">
    <source>
        <dbReference type="ARBA" id="ARBA00022448"/>
    </source>
</evidence>
<keyword evidence="13" id="KW-0472">Membrane</keyword>
<dbReference type="InterPro" id="IPR021157">
    <property type="entry name" value="Cyt_c1_TM_anchor_C"/>
</dbReference>
<dbReference type="GO" id="GO:0046872">
    <property type="term" value="F:metal ion binding"/>
    <property type="evidence" value="ECO:0007669"/>
    <property type="project" value="UniProtKB-KW"/>
</dbReference>
<dbReference type="Pfam" id="PF02167">
    <property type="entry name" value="Cytochrom_C1"/>
    <property type="match status" value="1"/>
</dbReference>
<dbReference type="InterPro" id="IPR036909">
    <property type="entry name" value="Cyt_c-like_dom_sf"/>
</dbReference>
<dbReference type="SUPFAM" id="SSF81496">
    <property type="entry name" value="Cytochrome c1 subunit of cytochrome bc1 complex (Ubiquinol-cytochrome c reductase), transmembrane anchor"/>
    <property type="match status" value="1"/>
</dbReference>
<evidence type="ECO:0000256" key="11">
    <source>
        <dbReference type="ARBA" id="ARBA00023004"/>
    </source>
</evidence>
<sequence length="354" mass="40016">MPLNVPTSRSLFSQFACTDDICEGSLYNEPYAVASRFHLIMVAMINAFKGCNRLDLTYKRLLQISPSRLFGSFAAGQNKSSLPTIAIGIASVVGIGLLYTLNHVAEASFLHLHLPHLDWPHSGILKTYDAASIRRGYQVYEQVCAACHSMKQISYRHFVNVFMTEEEAKREASEIEVEDGPGDDGKMYMRPGKLIDYLPQPYPNEVAARLANNGALPPDLSLITLARHGGEDYLFMLLTGYMEPPAGFPVESYQAYNPYFPNGAAIAMTQQLFDDMLEYEDGTPATQSQMAKDVACFLKWASEPEHDIRKRWAFKLLVMIPPIAAIIYYWKRHQWSYMKSRKFVFRSPRKPSAD</sequence>
<keyword evidence="5" id="KW-0679">Respiratory chain</keyword>
<evidence type="ECO:0000259" key="15">
    <source>
        <dbReference type="PROSITE" id="PS51007"/>
    </source>
</evidence>
<dbReference type="InterPro" id="IPR009056">
    <property type="entry name" value="Cyt_c-like_dom"/>
</dbReference>
<evidence type="ECO:0000256" key="12">
    <source>
        <dbReference type="ARBA" id="ARBA00023128"/>
    </source>
</evidence>
<feature type="binding site" description="covalent" evidence="14">
    <location>
        <position position="268"/>
    </location>
    <ligand>
        <name>heme c</name>
        <dbReference type="ChEBI" id="CHEBI:61717"/>
    </ligand>
</feature>
<dbReference type="FunFam" id="1.10.760.10:FF:000002">
    <property type="entry name" value="Cytochrome c1, heme protein"/>
    <property type="match status" value="1"/>
</dbReference>
<comment type="subcellular location">
    <subcellularLocation>
        <location evidence="1">Mitochondrion inner membrane</location>
    </subcellularLocation>
</comment>
<keyword evidence="9" id="KW-0249">Electron transport</keyword>
<evidence type="ECO:0000256" key="10">
    <source>
        <dbReference type="ARBA" id="ARBA00022989"/>
    </source>
</evidence>
<proteinExistence type="inferred from homology"/>
<keyword evidence="8" id="KW-0999">Mitochondrion inner membrane</keyword>
<evidence type="ECO:0000256" key="7">
    <source>
        <dbReference type="ARBA" id="ARBA00022723"/>
    </source>
</evidence>
<reference evidence="16 17" key="1">
    <citation type="submission" date="2015-01" db="EMBL/GenBank/DDBJ databases">
        <title>Evolution of Trichinella species and genotypes.</title>
        <authorList>
            <person name="Korhonen P.K."/>
            <person name="Edoardo P."/>
            <person name="Giuseppe L.R."/>
            <person name="Gasser R.B."/>
        </authorList>
    </citation>
    <scope>NUCLEOTIDE SEQUENCE [LARGE SCALE GENOMIC DNA]</scope>
    <source>
        <strain evidence="16">ISS3</strain>
    </source>
</reference>
<dbReference type="OrthoDB" id="5925at2759"/>
<comment type="cofactor">
    <cofactor evidence="14">
        <name>heme c</name>
        <dbReference type="ChEBI" id="CHEBI:61717"/>
    </cofactor>
    <text evidence="14">Binds 1 heme c group covalently per subunit.</text>
</comment>
<dbReference type="Gene3D" id="1.10.760.10">
    <property type="entry name" value="Cytochrome c-like domain"/>
    <property type="match status" value="1"/>
</dbReference>
<evidence type="ECO:0000256" key="5">
    <source>
        <dbReference type="ARBA" id="ARBA00022660"/>
    </source>
</evidence>